<accession>E6MF78</accession>
<dbReference type="InterPro" id="IPR023198">
    <property type="entry name" value="PGP-like_dom2"/>
</dbReference>
<keyword evidence="1" id="KW-0378">Hydrolase</keyword>
<dbReference type="AlphaFoldDB" id="E6MF78"/>
<dbReference type="Gene3D" id="3.40.50.1000">
    <property type="entry name" value="HAD superfamily/HAD-like"/>
    <property type="match status" value="1"/>
</dbReference>
<dbReference type="EMBL" id="AEQN01000011">
    <property type="protein sequence ID" value="EFV02238.1"/>
    <property type="molecule type" value="Genomic_DNA"/>
</dbReference>
<dbReference type="eggNOG" id="COG0546">
    <property type="taxonomic scope" value="Bacteria"/>
</dbReference>
<organism evidence="1 2">
    <name type="scientific">Pseudoramibacter alactolyticus ATCC 23263</name>
    <dbReference type="NCBI Taxonomy" id="887929"/>
    <lineage>
        <taxon>Bacteria</taxon>
        <taxon>Bacillati</taxon>
        <taxon>Bacillota</taxon>
        <taxon>Clostridia</taxon>
        <taxon>Eubacteriales</taxon>
        <taxon>Eubacteriaceae</taxon>
        <taxon>Pseudoramibacter</taxon>
    </lineage>
</organism>
<dbReference type="GO" id="GO:0016787">
    <property type="term" value="F:hydrolase activity"/>
    <property type="evidence" value="ECO:0007669"/>
    <property type="project" value="UniProtKB-KW"/>
</dbReference>
<dbReference type="SFLD" id="SFLDS00003">
    <property type="entry name" value="Haloacid_Dehalogenase"/>
    <property type="match status" value="1"/>
</dbReference>
<comment type="caution">
    <text evidence="1">The sequence shown here is derived from an EMBL/GenBank/DDBJ whole genome shotgun (WGS) entry which is preliminary data.</text>
</comment>
<proteinExistence type="predicted"/>
<dbReference type="PANTHER" id="PTHR43434:SF20">
    <property type="entry name" value="5'-NUCLEOTIDASE"/>
    <property type="match status" value="1"/>
</dbReference>
<dbReference type="HOGENOM" id="CLU_045011_19_4_9"/>
<dbReference type="InterPro" id="IPR041492">
    <property type="entry name" value="HAD_2"/>
</dbReference>
<dbReference type="Gene3D" id="1.10.150.240">
    <property type="entry name" value="Putative phosphatase, domain 2"/>
    <property type="match status" value="1"/>
</dbReference>
<sequence>MNTFQYRTVLFDLDGTLMDTGPGIFAAFRHVQQSMKWPALTDKQLRALVGPPLIDSYVKTFGLTPEEGRQAAIMHRRFQIQKSYRLASPYPGIASFLQSLKDARCKLGVTTLKGEAIARKTLETGHLAHYFDCIHGVQHDGSNPTKAAIIDRALHTLKTQPQEALLIGDSHYDAIGAWETHVTFAAVTYGYGFANYEAAEKYHPLFIARSVSDLSDFVASAADKLRTHHQKEGLH</sequence>
<dbReference type="RefSeq" id="WP_006598083.1">
    <property type="nucleotide sequence ID" value="NZ_GL622359.1"/>
</dbReference>
<gene>
    <name evidence="1" type="ORF">HMP0721_0661</name>
</gene>
<dbReference type="InterPro" id="IPR036412">
    <property type="entry name" value="HAD-like_sf"/>
</dbReference>
<protein>
    <submittedName>
        <fullName evidence="1">Haloacid dehalogenase-like hydrolase</fullName>
    </submittedName>
</protein>
<evidence type="ECO:0000313" key="2">
    <source>
        <dbReference type="Proteomes" id="UP000004754"/>
    </source>
</evidence>
<dbReference type="GO" id="GO:0005829">
    <property type="term" value="C:cytosol"/>
    <property type="evidence" value="ECO:0007669"/>
    <property type="project" value="TreeGrafter"/>
</dbReference>
<keyword evidence="2" id="KW-1185">Reference proteome</keyword>
<evidence type="ECO:0000313" key="1">
    <source>
        <dbReference type="EMBL" id="EFV02238.1"/>
    </source>
</evidence>
<dbReference type="GO" id="GO:0004713">
    <property type="term" value="F:protein tyrosine kinase activity"/>
    <property type="evidence" value="ECO:0007669"/>
    <property type="project" value="TreeGrafter"/>
</dbReference>
<dbReference type="PANTHER" id="PTHR43434">
    <property type="entry name" value="PHOSPHOGLYCOLATE PHOSPHATASE"/>
    <property type="match status" value="1"/>
</dbReference>
<dbReference type="STRING" id="887929.HMP0721_0661"/>
<dbReference type="Proteomes" id="UP000004754">
    <property type="component" value="Unassembled WGS sequence"/>
</dbReference>
<dbReference type="SUPFAM" id="SSF56784">
    <property type="entry name" value="HAD-like"/>
    <property type="match status" value="1"/>
</dbReference>
<dbReference type="InterPro" id="IPR050155">
    <property type="entry name" value="HAD-like_hydrolase_sf"/>
</dbReference>
<reference evidence="1 2" key="1">
    <citation type="submission" date="2010-12" db="EMBL/GenBank/DDBJ databases">
        <authorList>
            <person name="Muzny D."/>
            <person name="Qin X."/>
            <person name="Deng J."/>
            <person name="Jiang H."/>
            <person name="Liu Y."/>
            <person name="Qu J."/>
            <person name="Song X.-Z."/>
            <person name="Zhang L."/>
            <person name="Thornton R."/>
            <person name="Coyle M."/>
            <person name="Francisco L."/>
            <person name="Jackson L."/>
            <person name="Javaid M."/>
            <person name="Korchina V."/>
            <person name="Kovar C."/>
            <person name="Mata R."/>
            <person name="Mathew T."/>
            <person name="Ngo R."/>
            <person name="Nguyen L."/>
            <person name="Nguyen N."/>
            <person name="Okwuonu G."/>
            <person name="Ongeri F."/>
            <person name="Pham C."/>
            <person name="Simmons D."/>
            <person name="Wilczek-Boney K."/>
            <person name="Hale W."/>
            <person name="Jakkamsetti A."/>
            <person name="Pham P."/>
            <person name="Ruth R."/>
            <person name="San Lucas F."/>
            <person name="Warren J."/>
            <person name="Zhang J."/>
            <person name="Zhao Z."/>
            <person name="Zhou C."/>
            <person name="Zhu D."/>
            <person name="Lee S."/>
            <person name="Bess C."/>
            <person name="Blankenburg K."/>
            <person name="Forbes L."/>
            <person name="Fu Q."/>
            <person name="Gubbala S."/>
            <person name="Hirani K."/>
            <person name="Jayaseelan J.C."/>
            <person name="Lara F."/>
            <person name="Munidasa M."/>
            <person name="Palculict T."/>
            <person name="Patil S."/>
            <person name="Pu L.-L."/>
            <person name="Saada N."/>
            <person name="Tang L."/>
            <person name="Weissenberger G."/>
            <person name="Zhu Y."/>
            <person name="Hemphill L."/>
            <person name="Shang Y."/>
            <person name="Youmans B."/>
            <person name="Ayvaz T."/>
            <person name="Ross M."/>
            <person name="Santibanez J."/>
            <person name="Aqrawi P."/>
            <person name="Gross S."/>
            <person name="Joshi V."/>
            <person name="Fowler G."/>
            <person name="Nazareth L."/>
            <person name="Reid J."/>
            <person name="Worley K."/>
            <person name="Petrosino J."/>
            <person name="Highlander S."/>
            <person name="Gibbs R."/>
        </authorList>
    </citation>
    <scope>NUCLEOTIDE SEQUENCE [LARGE SCALE GENOMIC DNA]</scope>
    <source>
        <strain evidence="1 2">ATCC 23263</strain>
    </source>
</reference>
<dbReference type="Pfam" id="PF13419">
    <property type="entry name" value="HAD_2"/>
    <property type="match status" value="1"/>
</dbReference>
<name>E6MF78_9FIRM</name>
<dbReference type="InterPro" id="IPR023214">
    <property type="entry name" value="HAD_sf"/>
</dbReference>
<dbReference type="SFLD" id="SFLDG01129">
    <property type="entry name" value="C1.5:_HAD__Beta-PGM__Phosphata"/>
    <property type="match status" value="1"/>
</dbReference>